<dbReference type="AlphaFoldDB" id="A0A4R0NL29"/>
<evidence type="ECO:0000313" key="1">
    <source>
        <dbReference type="EMBL" id="TCD01316.1"/>
    </source>
</evidence>
<comment type="caution">
    <text evidence="1">The sequence shown here is derived from an EMBL/GenBank/DDBJ whole genome shotgun (WGS) entry which is preliminary data.</text>
</comment>
<dbReference type="SUPFAM" id="SSF52540">
    <property type="entry name" value="P-loop containing nucleoside triphosphate hydrolases"/>
    <property type="match status" value="1"/>
</dbReference>
<gene>
    <name evidence="1" type="ORF">EZ437_11235</name>
</gene>
<dbReference type="InterPro" id="IPR017026">
    <property type="entry name" value="ImuA"/>
</dbReference>
<dbReference type="PIRSF" id="PIRSF034285">
    <property type="entry name" value="UCP034285"/>
    <property type="match status" value="1"/>
</dbReference>
<proteinExistence type="predicted"/>
<keyword evidence="2" id="KW-1185">Reference proteome</keyword>
<dbReference type="EMBL" id="SJSL01000002">
    <property type="protein sequence ID" value="TCD01316.1"/>
    <property type="molecule type" value="Genomic_DNA"/>
</dbReference>
<evidence type="ECO:0000313" key="2">
    <source>
        <dbReference type="Proteomes" id="UP000293347"/>
    </source>
</evidence>
<reference evidence="1 2" key="1">
    <citation type="submission" date="2019-02" db="EMBL/GenBank/DDBJ databases">
        <title>Pedobacter sp. RP-1-14 sp. nov., isolated from Arctic soil.</title>
        <authorList>
            <person name="Dahal R.H."/>
        </authorList>
    </citation>
    <scope>NUCLEOTIDE SEQUENCE [LARGE SCALE GENOMIC DNA]</scope>
    <source>
        <strain evidence="1 2">RP-1-14</strain>
    </source>
</reference>
<name>A0A4R0NL29_9SPHI</name>
<protein>
    <submittedName>
        <fullName evidence="1">Error-prone repair protein ImuA</fullName>
    </submittedName>
</protein>
<dbReference type="InterPro" id="IPR027417">
    <property type="entry name" value="P-loop_NTPase"/>
</dbReference>
<dbReference type="Proteomes" id="UP000293347">
    <property type="component" value="Unassembled WGS sequence"/>
</dbReference>
<sequence>MELSNTKKEIFSRLQQEILLLEGFKPLSKGSGSRFGLGKIENAFPNSVFPTAAIHEFINTETEHAAACSGFLAGILKTLMSQGGACLWISTSRKLFPPSLSMFNIAPERIIFIDAKEEKEVLWVMEQALKCEGLAAVIAEVQEISIIQSRRLQLAVESSKGTGFILRNDPRKLGANTCVARWKISPLPSEPEDELPGVGFPRWQVDLLRVRNGNPGSWELEWAADQFITIEEKTVTEIMERRIAGHYA</sequence>
<dbReference type="Gene3D" id="3.40.50.300">
    <property type="entry name" value="P-loop containing nucleotide triphosphate hydrolases"/>
    <property type="match status" value="1"/>
</dbReference>
<organism evidence="1 2">
    <name type="scientific">Pedobacter psychroterrae</name>
    <dbReference type="NCBI Taxonomy" id="2530453"/>
    <lineage>
        <taxon>Bacteria</taxon>
        <taxon>Pseudomonadati</taxon>
        <taxon>Bacteroidota</taxon>
        <taxon>Sphingobacteriia</taxon>
        <taxon>Sphingobacteriales</taxon>
        <taxon>Sphingobacteriaceae</taxon>
        <taxon>Pedobacter</taxon>
    </lineage>
</organism>
<accession>A0A4R0NL29</accession>
<dbReference type="OrthoDB" id="836928at2"/>
<dbReference type="RefSeq" id="WP_131596032.1">
    <property type="nucleotide sequence ID" value="NZ_SJSL01000002.1"/>
</dbReference>